<dbReference type="InterPro" id="IPR000792">
    <property type="entry name" value="Tscrpt_reg_LuxR_C"/>
</dbReference>
<evidence type="ECO:0000313" key="3">
    <source>
        <dbReference type="EMBL" id="SFE18170.1"/>
    </source>
</evidence>
<keyword evidence="1" id="KW-0472">Membrane</keyword>
<dbReference type="Gene3D" id="1.10.10.10">
    <property type="entry name" value="Winged helix-like DNA-binding domain superfamily/Winged helix DNA-binding domain"/>
    <property type="match status" value="1"/>
</dbReference>
<dbReference type="OrthoDB" id="8277135at2"/>
<gene>
    <name evidence="3" type="ORF">SAMN04488523_105240</name>
</gene>
<dbReference type="InterPro" id="IPR036388">
    <property type="entry name" value="WH-like_DNA-bd_sf"/>
</dbReference>
<name>A0A1I1YJJ3_9RHOB</name>
<keyword evidence="4" id="KW-1185">Reference proteome</keyword>
<dbReference type="GO" id="GO:0003677">
    <property type="term" value="F:DNA binding"/>
    <property type="evidence" value="ECO:0007669"/>
    <property type="project" value="InterPro"/>
</dbReference>
<organism evidence="3 4">
    <name type="scientific">Sulfitobacter brevis</name>
    <dbReference type="NCBI Taxonomy" id="74348"/>
    <lineage>
        <taxon>Bacteria</taxon>
        <taxon>Pseudomonadati</taxon>
        <taxon>Pseudomonadota</taxon>
        <taxon>Alphaproteobacteria</taxon>
        <taxon>Rhodobacterales</taxon>
        <taxon>Roseobacteraceae</taxon>
        <taxon>Sulfitobacter</taxon>
    </lineage>
</organism>
<dbReference type="RefSeq" id="WP_093923486.1">
    <property type="nucleotide sequence ID" value="NZ_FOMW01000005.1"/>
</dbReference>
<evidence type="ECO:0000259" key="2">
    <source>
        <dbReference type="SMART" id="SM00421"/>
    </source>
</evidence>
<feature type="transmembrane region" description="Helical" evidence="1">
    <location>
        <begin position="46"/>
        <end position="66"/>
    </location>
</feature>
<dbReference type="SMART" id="SM00421">
    <property type="entry name" value="HTH_LUXR"/>
    <property type="match status" value="1"/>
</dbReference>
<dbReference type="SUPFAM" id="SSF46894">
    <property type="entry name" value="C-terminal effector domain of the bipartite response regulators"/>
    <property type="match status" value="1"/>
</dbReference>
<protein>
    <submittedName>
        <fullName evidence="3">Regulatory protein, luxR family</fullName>
    </submittedName>
</protein>
<reference evidence="3 4" key="1">
    <citation type="submission" date="2016-10" db="EMBL/GenBank/DDBJ databases">
        <authorList>
            <person name="de Groot N.N."/>
        </authorList>
    </citation>
    <scope>NUCLEOTIDE SEQUENCE [LARGE SCALE GENOMIC DNA]</scope>
    <source>
        <strain evidence="3 4">DSM 11443</strain>
    </source>
</reference>
<keyword evidence="1" id="KW-0812">Transmembrane</keyword>
<feature type="domain" description="HTH luxR-type" evidence="2">
    <location>
        <begin position="97"/>
        <end position="154"/>
    </location>
</feature>
<dbReference type="Proteomes" id="UP000198977">
    <property type="component" value="Unassembled WGS sequence"/>
</dbReference>
<dbReference type="InterPro" id="IPR016032">
    <property type="entry name" value="Sig_transdc_resp-reg_C-effctor"/>
</dbReference>
<dbReference type="Pfam" id="PF00196">
    <property type="entry name" value="GerE"/>
    <property type="match status" value="1"/>
</dbReference>
<evidence type="ECO:0000313" key="4">
    <source>
        <dbReference type="Proteomes" id="UP000198977"/>
    </source>
</evidence>
<keyword evidence="1" id="KW-1133">Transmembrane helix</keyword>
<dbReference type="EMBL" id="FOMW01000005">
    <property type="protein sequence ID" value="SFE18170.1"/>
    <property type="molecule type" value="Genomic_DNA"/>
</dbReference>
<dbReference type="AlphaFoldDB" id="A0A1I1YJJ3"/>
<evidence type="ECO:0000256" key="1">
    <source>
        <dbReference type="SAM" id="Phobius"/>
    </source>
</evidence>
<dbReference type="STRING" id="74348.SAMN04488523_105240"/>
<sequence>MNKYRKVGLWVIATLQASAAIFYASCALLDAWGIEPQILIWQSHDYQQSVLAIGLLLGVVMGWIAMRMSLKRARIAEEKVRKCATGFSQLIVEHFTAWGLTPAENDVALFLVKGLNTRDIADLRGTSEGTIKAQTNAIYRKAGVAGRSQLLSVFIEDLMDDALLPEAVAQRPTENRPVSVSSSALAA</sequence>
<dbReference type="GO" id="GO:0006355">
    <property type="term" value="P:regulation of DNA-templated transcription"/>
    <property type="evidence" value="ECO:0007669"/>
    <property type="project" value="InterPro"/>
</dbReference>
<feature type="transmembrane region" description="Helical" evidence="1">
    <location>
        <begin position="7"/>
        <end position="34"/>
    </location>
</feature>
<proteinExistence type="predicted"/>
<accession>A0A1I1YJJ3</accession>